<organism evidence="4">
    <name type="scientific">bioreactor metagenome</name>
    <dbReference type="NCBI Taxonomy" id="1076179"/>
    <lineage>
        <taxon>unclassified sequences</taxon>
        <taxon>metagenomes</taxon>
        <taxon>ecological metagenomes</taxon>
    </lineage>
</organism>
<dbReference type="EMBL" id="VSSQ01017165">
    <property type="protein sequence ID" value="MPM59190.1"/>
    <property type="molecule type" value="Genomic_DNA"/>
</dbReference>
<sequence>MTNGNFATVSNWSGSNSILTISNNEMIITGNGTSVSPTANHSDSMTIKGGERYYFHAKMMVTNSDCQQIRVRTCGDYGSFIINNPIANKWYDVYGLCKIPDAVTETVAYKLFARHTYIDATTSNNKSCKVKEVMMISLNNDFGLGVNPPEHLIKRLFERNGYWEGTQNIIVKNSEDQLPYLEKANKGYVIDNPVAHQSRSRKPIISFQCDDGYYEDYLKLHKFSDKYGVPFTSAIYKNSTMPISTMLYLQDVLGWEFNSHTYDHVVLANLATEAEIEHQMKTSKEYMESLGLSCNTIIYPEGSNDERVRRIGKKYFSCGATTNTGINTGVVPSFYLKRVGLGSFQSTPTYDFYKSKVDEAIATNGWLIFMLHPSAPAHDEAQQLIIDQLIQYIIAQGIEVKTLIDGYEDFGNAIEIGDYIGGTEGIAISKNGERKNI</sequence>
<name>A0A645B164_9ZZZZ</name>
<evidence type="ECO:0000259" key="3">
    <source>
        <dbReference type="PROSITE" id="PS51677"/>
    </source>
</evidence>
<dbReference type="GO" id="GO:0016810">
    <property type="term" value="F:hydrolase activity, acting on carbon-nitrogen (but not peptide) bonds"/>
    <property type="evidence" value="ECO:0007669"/>
    <property type="project" value="InterPro"/>
</dbReference>
<dbReference type="InterPro" id="IPR011330">
    <property type="entry name" value="Glyco_hydro/deAcase_b/a-brl"/>
</dbReference>
<accession>A0A645B164</accession>
<dbReference type="Gene3D" id="3.20.20.370">
    <property type="entry name" value="Glycoside hydrolase/deacetylase"/>
    <property type="match status" value="1"/>
</dbReference>
<dbReference type="Pfam" id="PF01522">
    <property type="entry name" value="Polysacc_deac_1"/>
    <property type="match status" value="1"/>
</dbReference>
<dbReference type="GO" id="GO:0005576">
    <property type="term" value="C:extracellular region"/>
    <property type="evidence" value="ECO:0007669"/>
    <property type="project" value="UniProtKB-SubCell"/>
</dbReference>
<evidence type="ECO:0000256" key="2">
    <source>
        <dbReference type="ARBA" id="ARBA00022729"/>
    </source>
</evidence>
<dbReference type="PROSITE" id="PS51677">
    <property type="entry name" value="NODB"/>
    <property type="match status" value="1"/>
</dbReference>
<gene>
    <name evidence="4" type="ORF">SDC9_106030</name>
</gene>
<keyword evidence="2" id="KW-0732">Signal</keyword>
<reference evidence="4" key="1">
    <citation type="submission" date="2019-08" db="EMBL/GenBank/DDBJ databases">
        <authorList>
            <person name="Kucharzyk K."/>
            <person name="Murdoch R.W."/>
            <person name="Higgins S."/>
            <person name="Loffler F."/>
        </authorList>
    </citation>
    <scope>NUCLEOTIDE SEQUENCE</scope>
</reference>
<evidence type="ECO:0000256" key="1">
    <source>
        <dbReference type="ARBA" id="ARBA00004613"/>
    </source>
</evidence>
<protein>
    <recommendedName>
        <fullName evidence="3">NodB homology domain-containing protein</fullName>
    </recommendedName>
</protein>
<dbReference type="PANTHER" id="PTHR34216:SF3">
    <property type="entry name" value="POLY-BETA-1,6-N-ACETYL-D-GLUCOSAMINE N-DEACETYLASE"/>
    <property type="match status" value="1"/>
</dbReference>
<dbReference type="InterPro" id="IPR002509">
    <property type="entry name" value="NODB_dom"/>
</dbReference>
<dbReference type="PANTHER" id="PTHR34216">
    <property type="match status" value="1"/>
</dbReference>
<comment type="caution">
    <text evidence="4">The sequence shown here is derived from an EMBL/GenBank/DDBJ whole genome shotgun (WGS) entry which is preliminary data.</text>
</comment>
<feature type="domain" description="NodB homology" evidence="3">
    <location>
        <begin position="203"/>
        <end position="401"/>
    </location>
</feature>
<comment type="subcellular location">
    <subcellularLocation>
        <location evidence="1">Secreted</location>
    </subcellularLocation>
</comment>
<dbReference type="InterPro" id="IPR051398">
    <property type="entry name" value="Polysacch_Deacetylase"/>
</dbReference>
<evidence type="ECO:0000313" key="4">
    <source>
        <dbReference type="EMBL" id="MPM59190.1"/>
    </source>
</evidence>
<dbReference type="SUPFAM" id="SSF88713">
    <property type="entry name" value="Glycoside hydrolase/deacetylase"/>
    <property type="match status" value="1"/>
</dbReference>
<dbReference type="AlphaFoldDB" id="A0A645B164"/>
<proteinExistence type="predicted"/>
<dbReference type="GO" id="GO:0005975">
    <property type="term" value="P:carbohydrate metabolic process"/>
    <property type="evidence" value="ECO:0007669"/>
    <property type="project" value="InterPro"/>
</dbReference>